<dbReference type="InterPro" id="IPR020859">
    <property type="entry name" value="ROC"/>
</dbReference>
<dbReference type="PROSITE" id="PS00108">
    <property type="entry name" value="PROTEIN_KINASE_ST"/>
    <property type="match status" value="1"/>
</dbReference>
<accession>A0ABQ9UY01</accession>
<evidence type="ECO:0000313" key="16">
    <source>
        <dbReference type="EMBL" id="KAK2101736.1"/>
    </source>
</evidence>
<feature type="region of interest" description="Disordered" evidence="13">
    <location>
        <begin position="566"/>
        <end position="599"/>
    </location>
</feature>
<dbReference type="InterPro" id="IPR001245">
    <property type="entry name" value="Ser-Thr/Tyr_kinase_cat_dom"/>
</dbReference>
<dbReference type="InterPro" id="IPR000719">
    <property type="entry name" value="Prot_kinase_dom"/>
</dbReference>
<dbReference type="SMART" id="SM00220">
    <property type="entry name" value="S_TKc"/>
    <property type="match status" value="1"/>
</dbReference>
<dbReference type="GO" id="GO:0016301">
    <property type="term" value="F:kinase activity"/>
    <property type="evidence" value="ECO:0007669"/>
    <property type="project" value="UniProtKB-KW"/>
</dbReference>
<dbReference type="InterPro" id="IPR036770">
    <property type="entry name" value="Ankyrin_rpt-contain_sf"/>
</dbReference>
<feature type="domain" description="Protein kinase" evidence="14">
    <location>
        <begin position="1318"/>
        <end position="1636"/>
    </location>
</feature>
<dbReference type="EMBL" id="JASSZA010000009">
    <property type="protein sequence ID" value="KAK2101736.1"/>
    <property type="molecule type" value="Genomic_DNA"/>
</dbReference>
<dbReference type="CDD" id="cd14068">
    <property type="entry name" value="STKc_LRRK2"/>
    <property type="match status" value="1"/>
</dbReference>
<evidence type="ECO:0000259" key="15">
    <source>
        <dbReference type="PROSITE" id="PS51424"/>
    </source>
</evidence>
<evidence type="ECO:0000256" key="4">
    <source>
        <dbReference type="ARBA" id="ARBA00022527"/>
    </source>
</evidence>
<gene>
    <name evidence="16" type="primary">LRRK2</name>
    <name evidence="16" type="ORF">P7K49_019402</name>
</gene>
<dbReference type="PROSITE" id="PS51450">
    <property type="entry name" value="LRR"/>
    <property type="match status" value="3"/>
</dbReference>
<dbReference type="InterPro" id="IPR015943">
    <property type="entry name" value="WD40/YVTN_repeat-like_dom_sf"/>
</dbReference>
<dbReference type="Pfam" id="PF07714">
    <property type="entry name" value="PK_Tyr_Ser-Thr"/>
    <property type="match status" value="1"/>
</dbReference>
<dbReference type="PRINTS" id="PR00449">
    <property type="entry name" value="RASTRNSFRMNG"/>
</dbReference>
<dbReference type="Gene3D" id="2.130.10.10">
    <property type="entry name" value="YVTN repeat-like/Quinoprotein amine dehydrogenase"/>
    <property type="match status" value="1"/>
</dbReference>
<comment type="caution">
    <text evidence="16">The sequence shown here is derived from an EMBL/GenBank/DDBJ whole genome shotgun (WGS) entry which is preliminary data.</text>
</comment>
<evidence type="ECO:0000256" key="1">
    <source>
        <dbReference type="ARBA" id="ARBA00001946"/>
    </source>
</evidence>
<dbReference type="Pfam" id="PF00560">
    <property type="entry name" value="LRR_1"/>
    <property type="match status" value="1"/>
</dbReference>
<evidence type="ECO:0000256" key="7">
    <source>
        <dbReference type="ARBA" id="ARBA00022737"/>
    </source>
</evidence>
<evidence type="ECO:0000256" key="2">
    <source>
        <dbReference type="ARBA" id="ARBA00008171"/>
    </source>
</evidence>
<keyword evidence="10" id="KW-0067">ATP-binding</keyword>
<dbReference type="InterPro" id="IPR001611">
    <property type="entry name" value="Leu-rich_rpt"/>
</dbReference>
<comment type="catalytic activity">
    <reaction evidence="12">
        <text>L-seryl-[protein] + ATP = O-phospho-L-seryl-[protein] + ADP + H(+)</text>
        <dbReference type="Rhea" id="RHEA:17989"/>
        <dbReference type="Rhea" id="RHEA-COMP:9863"/>
        <dbReference type="Rhea" id="RHEA-COMP:11604"/>
        <dbReference type="ChEBI" id="CHEBI:15378"/>
        <dbReference type="ChEBI" id="CHEBI:29999"/>
        <dbReference type="ChEBI" id="CHEBI:30616"/>
        <dbReference type="ChEBI" id="CHEBI:83421"/>
        <dbReference type="ChEBI" id="CHEBI:456216"/>
        <dbReference type="EC" id="2.7.11.1"/>
    </reaction>
</comment>
<dbReference type="SMART" id="SM00369">
    <property type="entry name" value="LRR_TYP"/>
    <property type="match status" value="6"/>
</dbReference>
<dbReference type="SUPFAM" id="SSF52058">
    <property type="entry name" value="L domain-like"/>
    <property type="match status" value="1"/>
</dbReference>
<dbReference type="Gene3D" id="3.30.200.20">
    <property type="entry name" value="Phosphorylase Kinase, domain 1"/>
    <property type="match status" value="1"/>
</dbReference>
<dbReference type="Gene3D" id="3.40.50.300">
    <property type="entry name" value="P-loop containing nucleotide triphosphate hydrolases"/>
    <property type="match status" value="1"/>
</dbReference>
<comment type="similarity">
    <text evidence="2">Belongs to the protein kinase superfamily. TKL Ser/Thr protein kinase family. ROCO subfamily.</text>
</comment>
<name>A0ABQ9UY01_SAGOE</name>
<evidence type="ECO:0000256" key="10">
    <source>
        <dbReference type="ARBA" id="ARBA00022840"/>
    </source>
</evidence>
<dbReference type="InterPro" id="IPR011009">
    <property type="entry name" value="Kinase-like_dom_sf"/>
</dbReference>
<sequence length="2015" mass="228616">MLSLEGAMDSVLHTLQMYPDDQEIQCLGLSLIGCLITKKNLCLGTGHLLAKILVSSLQRFKDVAEVQTKGFQTILTILELSASFSKLLLNHSFDLVIFHQMSSNIMEQKDQQCFAKVAMDDDLKNVMLERACDQNNSIMVECLLLLGADANQAKEATSLICQDVSKSPATAMTVCEKESSPKLVELLLNSGSREQDVRKALTISIGKGDSQIISLLLRRLALDVANNSICLGGFCIGKVEPSWFGPLFPDKTSNVRKQTNIASTLARMVIRYQMKSAMEEGAASGSNGNFSEDVLHKFDEWTFIPDSSMDSVFAQSDDLDSEEINVGEFYQDLALQRCSPNLQRHSNSLGPIFDHEDLLRRKRKILSSDDSLRSSKVQSHMRHSESISSLASEREYITSLDLSANELRDIDALSQKCCLSGHLEHLEKLELHQNALTSFPQQLCEVLYRVHVKDYQVYIDYPFNDLIQTLKSLTHLDLHSNKFTSFPSYLLKMNCIANLDVSRNDIGPSVVLDPAVKCPTLKQFNLSYNQLSSVPENVADVVEKLEQLILEGPEWRFGLIPESLRKGTAHPTEGRVESRRGIRPDRPHPHKIQQPEPLSQESFTVNTFSTREQQAWQRERVRCWESGANPTITETRQRINSNLVETKAAQQCLHRHTQQTDCLNRISHLRSLDMSSNDIQYLPGPAHWKSLNLRELLFSHNQISILDLSEKAYLWSRVEKLHLSHNKLKEIPPEIGCLENLTSLDVSYNLELRSFPNEMGKLSKIWDLPLDELRLNFDFKHIGCKAKDIIRFLQQRLKKAVPYNRMKLMVVGNTGSGKTTLLQQLMKIKKSDLGMQSATVGIDVKDWPIQVRGKRKRDLVLNVWDFAGREEFYSTHPHFMTQRALYLAVYDLSKGQAEVDAMKPWLFNIKARASSSPVILVGTHSDVSDEKQRKACISKITKELLNKRGFPAIRDYHFVNATEESDALAKLRKTIINESLNFKLVSELIIMLKGEAGQNRIRDQPVVGQLIPDCYVELEKIILSERKNVPTEFPVIDQKRLLQLVRENQLQLDENELPHAVHFLNESGLPVIELPHCENSEIIIRLYEMPYFPMGFWSRLINRLLEISPYMLSGRERALRPNRMYWRQGIYLNWSPEAYCLVGSEVLDNHPESFLKITVPSCRKDKVLSSVLNHVGCILLGQVVDHIDSLMEEWFPGLLEIDICGEGETLLKKWALYSFNDGEEHKKILLEDLMKKAEEGDLLVNPDQPRLTIPISQIAPDLILADLPRNIMLNNDELEFEQTPEFLLGEVMVTMSQYSHLYLDFLDLSYHSKWNCSEAEQDASSDGSFGSVYRAAYEGEEVAVKIFNKHTSLRLLRQAACTYKVNLGFNPNNVIKEAVKSHMIWATERIVAIQILAQIELVVLCHLHHPSLISLLAAGIRPRMLVMELASKGSLDRLLQQDKASLTRTLQHRIALHVADGLRYLHSAMIIYRDLKPHNVLLFTLYPNAAIIAKIADYGIAQYCCRMGIKTSEGTPVKITALRSSDWFRAPEVARGNVIYNQQADVYSFGLLLYDILTTGGRIVEGLKFPNEFDELAIQGKLPDPVKEYGCVPWPMIEKLIKKCLKENPQERPTSAQVFDILNSAELTCLMRHILLPKNVIVECMVATHHNSRNASIWLGCGHTNRGQLSFLDLNTEEYTSEEVADSRILCLALVHLPVEKESWIVSGTQAGTLLVINTEDEKKRHTLEKMTDSITCLYCNSFPKQSKQKNFLLVGTADGNIAIFEDKTIKDKSTYLLLPWSPPHETDITSLIRDCFIISTLIVINAHRQRHIRFSYAAFSDSNIIAIVVDTALYVAKKNSPVVEVWDKKTEKLCELIDCVHFLRRICGKCTGLSNPLTEEWASRSQNESMMLSLMQPVSDKELMVKVNKESKHKMSYSGRVKTLCLQKNTALWIGTGGGHILLLDLSTRRVIQTQSCLTVWDINLPHEVQNLEKHIEIVHQSNKATTDRSCMQAKVFSDHKLRLDGSLLQSLNS</sequence>
<organism evidence="16 17">
    <name type="scientific">Saguinus oedipus</name>
    <name type="common">Cotton-top tamarin</name>
    <name type="synonym">Oedipomidas oedipus</name>
    <dbReference type="NCBI Taxonomy" id="9490"/>
    <lineage>
        <taxon>Eukaryota</taxon>
        <taxon>Metazoa</taxon>
        <taxon>Chordata</taxon>
        <taxon>Craniata</taxon>
        <taxon>Vertebrata</taxon>
        <taxon>Euteleostomi</taxon>
        <taxon>Mammalia</taxon>
        <taxon>Eutheria</taxon>
        <taxon>Euarchontoglires</taxon>
        <taxon>Primates</taxon>
        <taxon>Haplorrhini</taxon>
        <taxon>Platyrrhini</taxon>
        <taxon>Cebidae</taxon>
        <taxon>Callitrichinae</taxon>
        <taxon>Saguinus</taxon>
    </lineage>
</organism>
<keyword evidence="7" id="KW-0677">Repeat</keyword>
<dbReference type="InterPro" id="IPR036322">
    <property type="entry name" value="WD40_repeat_dom_sf"/>
</dbReference>
<keyword evidence="17" id="KW-1185">Reference proteome</keyword>
<comment type="cofactor">
    <cofactor evidence="1">
        <name>Mg(2+)</name>
        <dbReference type="ChEBI" id="CHEBI:18420"/>
    </cofactor>
</comment>
<evidence type="ECO:0000256" key="11">
    <source>
        <dbReference type="ARBA" id="ARBA00047899"/>
    </source>
</evidence>
<dbReference type="NCBIfam" id="TIGR00231">
    <property type="entry name" value="small_GTP"/>
    <property type="match status" value="1"/>
</dbReference>
<reference evidence="16 17" key="1">
    <citation type="submission" date="2023-05" db="EMBL/GenBank/DDBJ databases">
        <title>B98-5 Cell Line De Novo Hybrid Assembly: An Optical Mapping Approach.</title>
        <authorList>
            <person name="Kananen K."/>
            <person name="Auerbach J.A."/>
            <person name="Kautto E."/>
            <person name="Blachly J.S."/>
        </authorList>
    </citation>
    <scope>NUCLEOTIDE SEQUENCE [LARGE SCALE GENOMIC DNA]</scope>
    <source>
        <strain evidence="16">B95-8</strain>
        <tissue evidence="16">Cell line</tissue>
    </source>
</reference>
<feature type="domain" description="Roc" evidence="15">
    <location>
        <begin position="799"/>
        <end position="982"/>
    </location>
</feature>
<dbReference type="PANTHER" id="PTHR48005">
    <property type="entry name" value="LEUCINE RICH REPEAT KINASE 2"/>
    <property type="match status" value="1"/>
</dbReference>
<dbReference type="InterPro" id="IPR008271">
    <property type="entry name" value="Ser/Thr_kinase_AS"/>
</dbReference>
<dbReference type="PROSITE" id="PS51424">
    <property type="entry name" value="ROC"/>
    <property type="match status" value="1"/>
</dbReference>
<dbReference type="InterPro" id="IPR027417">
    <property type="entry name" value="P-loop_NTPase"/>
</dbReference>
<dbReference type="Gene3D" id="3.30.70.1390">
    <property type="entry name" value="ROC domain from the Parkinson's disease-associated leucine-rich repeat kinase 2"/>
    <property type="match status" value="1"/>
</dbReference>
<evidence type="ECO:0000256" key="3">
    <source>
        <dbReference type="ARBA" id="ARBA00012513"/>
    </source>
</evidence>
<dbReference type="InterPro" id="IPR056602">
    <property type="entry name" value="Beta-prop_LRRK2"/>
</dbReference>
<evidence type="ECO:0000259" key="14">
    <source>
        <dbReference type="PROSITE" id="PS50011"/>
    </source>
</evidence>
<keyword evidence="8" id="KW-0547">Nucleotide-binding</keyword>
<dbReference type="Pfam" id="PF23748">
    <property type="entry name" value="Beta-prop_LRRK2"/>
    <property type="match status" value="3"/>
</dbReference>
<dbReference type="SMART" id="SM00175">
    <property type="entry name" value="RAB"/>
    <property type="match status" value="1"/>
</dbReference>
<dbReference type="InterPro" id="IPR056597">
    <property type="entry name" value="ARM_LRRK2"/>
</dbReference>
<feature type="compositionally biased region" description="Basic and acidic residues" evidence="13">
    <location>
        <begin position="572"/>
        <end position="587"/>
    </location>
</feature>
<dbReference type="PROSITE" id="PS50011">
    <property type="entry name" value="PROTEIN_KINASE_DOM"/>
    <property type="match status" value="1"/>
</dbReference>
<evidence type="ECO:0000256" key="12">
    <source>
        <dbReference type="ARBA" id="ARBA00048679"/>
    </source>
</evidence>
<dbReference type="InterPro" id="IPR057263">
    <property type="entry name" value="COR-B"/>
</dbReference>
<dbReference type="InterPro" id="IPR032675">
    <property type="entry name" value="LRR_dom_sf"/>
</dbReference>
<dbReference type="Gene3D" id="1.25.40.20">
    <property type="entry name" value="Ankyrin repeat-containing domain"/>
    <property type="match status" value="1"/>
</dbReference>
<keyword evidence="9 16" id="KW-0418">Kinase</keyword>
<dbReference type="Gene3D" id="3.80.10.10">
    <property type="entry name" value="Ribonuclease Inhibitor"/>
    <property type="match status" value="2"/>
</dbReference>
<keyword evidence="5" id="KW-0433">Leucine-rich repeat</keyword>
<dbReference type="SMART" id="SM00364">
    <property type="entry name" value="LRR_BAC"/>
    <property type="match status" value="4"/>
</dbReference>
<dbReference type="Pfam" id="PF08477">
    <property type="entry name" value="Roc"/>
    <property type="match status" value="1"/>
</dbReference>
<dbReference type="InterPro" id="IPR056593">
    <property type="entry name" value="ANK_LRRK2"/>
</dbReference>
<comment type="catalytic activity">
    <reaction evidence="11">
        <text>L-threonyl-[protein] + ATP = O-phospho-L-threonyl-[protein] + ADP + H(+)</text>
        <dbReference type="Rhea" id="RHEA:46608"/>
        <dbReference type="Rhea" id="RHEA-COMP:11060"/>
        <dbReference type="Rhea" id="RHEA-COMP:11605"/>
        <dbReference type="ChEBI" id="CHEBI:15378"/>
        <dbReference type="ChEBI" id="CHEBI:30013"/>
        <dbReference type="ChEBI" id="CHEBI:30616"/>
        <dbReference type="ChEBI" id="CHEBI:61977"/>
        <dbReference type="ChEBI" id="CHEBI:456216"/>
        <dbReference type="EC" id="2.7.11.1"/>
    </reaction>
</comment>
<evidence type="ECO:0000256" key="13">
    <source>
        <dbReference type="SAM" id="MobiDB-lite"/>
    </source>
</evidence>
<dbReference type="SUPFAM" id="SSF56112">
    <property type="entry name" value="Protein kinase-like (PK-like)"/>
    <property type="match status" value="1"/>
</dbReference>
<protein>
    <recommendedName>
        <fullName evidence="3">non-specific serine/threonine protein kinase</fullName>
        <ecNumber evidence="3">2.7.11.1</ecNumber>
    </recommendedName>
</protein>
<evidence type="ECO:0000256" key="6">
    <source>
        <dbReference type="ARBA" id="ARBA00022679"/>
    </source>
</evidence>
<keyword evidence="6" id="KW-0808">Transferase</keyword>
<dbReference type="InterPro" id="IPR003591">
    <property type="entry name" value="Leu-rich_rpt_typical-subtyp"/>
</dbReference>
<dbReference type="Pfam" id="PF23744">
    <property type="entry name" value="ARM_LRRK2"/>
    <property type="match status" value="1"/>
</dbReference>
<dbReference type="InterPro" id="IPR051420">
    <property type="entry name" value="Ser_Thr_Kinases_DiverseReg"/>
</dbReference>
<evidence type="ECO:0000256" key="8">
    <source>
        <dbReference type="ARBA" id="ARBA00022741"/>
    </source>
</evidence>
<proteinExistence type="inferred from homology"/>
<keyword evidence="4" id="KW-0723">Serine/threonine-protein kinase</keyword>
<dbReference type="SUPFAM" id="SSF52540">
    <property type="entry name" value="P-loop containing nucleoside triphosphate hydrolases"/>
    <property type="match status" value="1"/>
</dbReference>
<dbReference type="InterPro" id="IPR005225">
    <property type="entry name" value="Small_GTP-bd"/>
</dbReference>
<dbReference type="Gene3D" id="1.10.510.10">
    <property type="entry name" value="Transferase(Phosphotransferase) domain 1"/>
    <property type="match status" value="1"/>
</dbReference>
<dbReference type="CDD" id="cd09914">
    <property type="entry name" value="RocCOR"/>
    <property type="match status" value="1"/>
</dbReference>
<dbReference type="Pfam" id="PF23745">
    <property type="entry name" value="ANK_LRRK2"/>
    <property type="match status" value="1"/>
</dbReference>
<evidence type="ECO:0000256" key="5">
    <source>
        <dbReference type="ARBA" id="ARBA00022614"/>
    </source>
</evidence>
<dbReference type="SUPFAM" id="SSF50978">
    <property type="entry name" value="WD40 repeat-like"/>
    <property type="match status" value="1"/>
</dbReference>
<evidence type="ECO:0000313" key="17">
    <source>
        <dbReference type="Proteomes" id="UP001266305"/>
    </source>
</evidence>
<dbReference type="Pfam" id="PF25497">
    <property type="entry name" value="COR-B"/>
    <property type="match status" value="1"/>
</dbReference>
<dbReference type="PROSITE" id="PS51419">
    <property type="entry name" value="RAB"/>
    <property type="match status" value="1"/>
</dbReference>
<evidence type="ECO:0000256" key="9">
    <source>
        <dbReference type="ARBA" id="ARBA00022777"/>
    </source>
</evidence>
<dbReference type="Proteomes" id="UP001266305">
    <property type="component" value="Unassembled WGS sequence"/>
</dbReference>
<dbReference type="PANTHER" id="PTHR48005:SF13">
    <property type="entry name" value="SERINE_THREONINE-PROTEIN KINASE DDB_G0278509-RELATED"/>
    <property type="match status" value="1"/>
</dbReference>
<dbReference type="EC" id="2.7.11.1" evidence="3"/>